<dbReference type="CDD" id="cd06222">
    <property type="entry name" value="RNase_H_like"/>
    <property type="match status" value="1"/>
</dbReference>
<dbReference type="SUPFAM" id="SSF53098">
    <property type="entry name" value="Ribonuclease H-like"/>
    <property type="match status" value="1"/>
</dbReference>
<evidence type="ECO:0000259" key="2">
    <source>
        <dbReference type="Pfam" id="PF13456"/>
    </source>
</evidence>
<keyword evidence="1" id="KW-0812">Transmembrane</keyword>
<dbReference type="GO" id="GO:0004523">
    <property type="term" value="F:RNA-DNA hybrid ribonuclease activity"/>
    <property type="evidence" value="ECO:0007669"/>
    <property type="project" value="InterPro"/>
</dbReference>
<dbReference type="InterPro" id="IPR052929">
    <property type="entry name" value="RNase_H-like_EbsB-rel"/>
</dbReference>
<keyword evidence="4" id="KW-1185">Reference proteome</keyword>
<dbReference type="AlphaFoldDB" id="A0A6A1WKV6"/>
<accession>A0A6A1WKV6</accession>
<dbReference type="EMBL" id="RXIC02000019">
    <property type="protein sequence ID" value="KAB1225939.1"/>
    <property type="molecule type" value="Genomic_DNA"/>
</dbReference>
<protein>
    <recommendedName>
        <fullName evidence="2">RNase H type-1 domain-containing protein</fullName>
    </recommendedName>
</protein>
<dbReference type="PANTHER" id="PTHR47074">
    <property type="entry name" value="BNAC02G40300D PROTEIN"/>
    <property type="match status" value="1"/>
</dbReference>
<dbReference type="OrthoDB" id="1906820at2759"/>
<dbReference type="InterPro" id="IPR036397">
    <property type="entry name" value="RNaseH_sf"/>
</dbReference>
<dbReference type="GO" id="GO:0003676">
    <property type="term" value="F:nucleic acid binding"/>
    <property type="evidence" value="ECO:0007669"/>
    <property type="project" value="InterPro"/>
</dbReference>
<dbReference type="Gene3D" id="3.30.420.10">
    <property type="entry name" value="Ribonuclease H-like superfamily/Ribonuclease H"/>
    <property type="match status" value="1"/>
</dbReference>
<dbReference type="Pfam" id="PF13456">
    <property type="entry name" value="RVT_3"/>
    <property type="match status" value="1"/>
</dbReference>
<name>A0A6A1WKV6_9ROSI</name>
<dbReference type="PANTHER" id="PTHR47074:SF11">
    <property type="entry name" value="REVERSE TRANSCRIPTASE-LIKE PROTEIN"/>
    <property type="match status" value="1"/>
</dbReference>
<gene>
    <name evidence="3" type="ORF">CJ030_MR1G005470</name>
</gene>
<feature type="domain" description="RNase H type-1" evidence="2">
    <location>
        <begin position="55"/>
        <end position="164"/>
    </location>
</feature>
<evidence type="ECO:0000313" key="3">
    <source>
        <dbReference type="EMBL" id="KAB1225939.1"/>
    </source>
</evidence>
<keyword evidence="1" id="KW-1133">Transmembrane helix</keyword>
<organism evidence="3 4">
    <name type="scientific">Morella rubra</name>
    <name type="common">Chinese bayberry</name>
    <dbReference type="NCBI Taxonomy" id="262757"/>
    <lineage>
        <taxon>Eukaryota</taxon>
        <taxon>Viridiplantae</taxon>
        <taxon>Streptophyta</taxon>
        <taxon>Embryophyta</taxon>
        <taxon>Tracheophyta</taxon>
        <taxon>Spermatophyta</taxon>
        <taxon>Magnoliopsida</taxon>
        <taxon>eudicotyledons</taxon>
        <taxon>Gunneridae</taxon>
        <taxon>Pentapetalae</taxon>
        <taxon>rosids</taxon>
        <taxon>fabids</taxon>
        <taxon>Fagales</taxon>
        <taxon>Myricaceae</taxon>
        <taxon>Morella</taxon>
    </lineage>
</organism>
<feature type="transmembrane region" description="Helical" evidence="1">
    <location>
        <begin position="163"/>
        <end position="187"/>
    </location>
</feature>
<proteinExistence type="predicted"/>
<evidence type="ECO:0000256" key="1">
    <source>
        <dbReference type="SAM" id="Phobius"/>
    </source>
</evidence>
<dbReference type="InterPro" id="IPR044730">
    <property type="entry name" value="RNase_H-like_dom_plant"/>
</dbReference>
<dbReference type="InterPro" id="IPR012337">
    <property type="entry name" value="RNaseH-like_sf"/>
</dbReference>
<dbReference type="InterPro" id="IPR002156">
    <property type="entry name" value="RNaseH_domain"/>
</dbReference>
<evidence type="ECO:0000313" key="4">
    <source>
        <dbReference type="Proteomes" id="UP000516437"/>
    </source>
</evidence>
<reference evidence="3 4" key="1">
    <citation type="journal article" date="2019" name="Plant Biotechnol. J.">
        <title>The red bayberry genome and genetic basis of sex determination.</title>
        <authorList>
            <person name="Jia H.M."/>
            <person name="Jia H.J."/>
            <person name="Cai Q.L."/>
            <person name="Wang Y."/>
            <person name="Zhao H.B."/>
            <person name="Yang W.F."/>
            <person name="Wang G.Y."/>
            <person name="Li Y.H."/>
            <person name="Zhan D.L."/>
            <person name="Shen Y.T."/>
            <person name="Niu Q.F."/>
            <person name="Chang L."/>
            <person name="Qiu J."/>
            <person name="Zhao L."/>
            <person name="Xie H.B."/>
            <person name="Fu W.Y."/>
            <person name="Jin J."/>
            <person name="Li X.W."/>
            <person name="Jiao Y."/>
            <person name="Zhou C.C."/>
            <person name="Tu T."/>
            <person name="Chai C.Y."/>
            <person name="Gao J.L."/>
            <person name="Fan L.J."/>
            <person name="van de Weg E."/>
            <person name="Wang J.Y."/>
            <person name="Gao Z.S."/>
        </authorList>
    </citation>
    <scope>NUCLEOTIDE SEQUENCE [LARGE SCALE GENOMIC DNA]</scope>
    <source>
        <tissue evidence="3">Leaves</tissue>
    </source>
</reference>
<comment type="caution">
    <text evidence="3">The sequence shown here is derived from an EMBL/GenBank/DDBJ whole genome shotgun (WGS) entry which is preliminary data.</text>
</comment>
<keyword evidence="1" id="KW-0472">Membrane</keyword>
<dbReference type="Proteomes" id="UP000516437">
    <property type="component" value="Chromosome 1"/>
</dbReference>
<sequence length="188" mass="21299">MRTNLSMFRRCSDSLAMRFVESSAAWLVQDSTSTLCWVPPGPNQLKINFEVAIRQSGSYIAVSCRDSSSSLYTAYMEQIRAMDPLLGEAMAAARAVELAQSHQWQMVIFETDLKLLWEDISDVNGQPCWKIADIVVSLRLAFKAQSTWSIHWVPRKLNQQAHLLLNGLLVSIFLAFSILVVFLRLFVL</sequence>